<keyword evidence="13" id="KW-1185">Reference proteome</keyword>
<feature type="transmembrane region" description="Helical" evidence="9">
    <location>
        <begin position="133"/>
        <end position="151"/>
    </location>
</feature>
<dbReference type="InterPro" id="IPR017871">
    <property type="entry name" value="ABC_transporter-like_CS"/>
</dbReference>
<evidence type="ECO:0000259" key="11">
    <source>
        <dbReference type="PROSITE" id="PS50929"/>
    </source>
</evidence>
<dbReference type="EMBL" id="PISE01000007">
    <property type="protein sequence ID" value="PKG25095.1"/>
    <property type="molecule type" value="Genomic_DNA"/>
</dbReference>
<name>A0A2N0Z6F2_9BACI</name>
<dbReference type="InterPro" id="IPR036640">
    <property type="entry name" value="ABC1_TM_sf"/>
</dbReference>
<dbReference type="SUPFAM" id="SSF90123">
    <property type="entry name" value="ABC transporter transmembrane region"/>
    <property type="match status" value="1"/>
</dbReference>
<feature type="transmembrane region" description="Helical" evidence="9">
    <location>
        <begin position="235"/>
        <end position="258"/>
    </location>
</feature>
<feature type="domain" description="ABC transporter" evidence="10">
    <location>
        <begin position="332"/>
        <end position="565"/>
    </location>
</feature>
<dbReference type="PROSITE" id="PS50893">
    <property type="entry name" value="ABC_TRANSPORTER_2"/>
    <property type="match status" value="1"/>
</dbReference>
<dbReference type="InterPro" id="IPR027417">
    <property type="entry name" value="P-loop_NTPase"/>
</dbReference>
<dbReference type="FunFam" id="3.40.50.300:FF:000221">
    <property type="entry name" value="Multidrug ABC transporter ATP-binding protein"/>
    <property type="match status" value="1"/>
</dbReference>
<dbReference type="Pfam" id="PF00664">
    <property type="entry name" value="ABC_membrane"/>
    <property type="match status" value="1"/>
</dbReference>
<accession>A0A2N0Z6F2</accession>
<dbReference type="PANTHER" id="PTHR43394">
    <property type="entry name" value="ATP-DEPENDENT PERMEASE MDL1, MITOCHONDRIAL"/>
    <property type="match status" value="1"/>
</dbReference>
<comment type="subcellular location">
    <subcellularLocation>
        <location evidence="1">Cell membrane</location>
        <topology evidence="1">Multi-pass membrane protein</topology>
    </subcellularLocation>
</comment>
<feature type="transmembrane region" description="Helical" evidence="9">
    <location>
        <begin position="12"/>
        <end position="31"/>
    </location>
</feature>
<gene>
    <name evidence="12" type="ORF">CWS01_03075</name>
</gene>
<dbReference type="PROSITE" id="PS50929">
    <property type="entry name" value="ABC_TM1F"/>
    <property type="match status" value="1"/>
</dbReference>
<dbReference type="OrthoDB" id="9770415at2"/>
<dbReference type="GO" id="GO:0005524">
    <property type="term" value="F:ATP binding"/>
    <property type="evidence" value="ECO:0007669"/>
    <property type="project" value="UniProtKB-KW"/>
</dbReference>
<dbReference type="Gene3D" id="3.40.50.300">
    <property type="entry name" value="P-loop containing nucleotide triphosphate hydrolases"/>
    <property type="match status" value="1"/>
</dbReference>
<organism evidence="12 13">
    <name type="scientific">Niallia nealsonii</name>
    <dbReference type="NCBI Taxonomy" id="115979"/>
    <lineage>
        <taxon>Bacteria</taxon>
        <taxon>Bacillati</taxon>
        <taxon>Bacillota</taxon>
        <taxon>Bacilli</taxon>
        <taxon>Bacillales</taxon>
        <taxon>Bacillaceae</taxon>
        <taxon>Niallia</taxon>
    </lineage>
</organism>
<dbReference type="InterPro" id="IPR039421">
    <property type="entry name" value="Type_1_exporter"/>
</dbReference>
<dbReference type="GO" id="GO:0016887">
    <property type="term" value="F:ATP hydrolysis activity"/>
    <property type="evidence" value="ECO:0007669"/>
    <property type="project" value="InterPro"/>
</dbReference>
<dbReference type="PROSITE" id="PS00211">
    <property type="entry name" value="ABC_TRANSPORTER_1"/>
    <property type="match status" value="1"/>
</dbReference>
<evidence type="ECO:0000256" key="8">
    <source>
        <dbReference type="ARBA" id="ARBA00023136"/>
    </source>
</evidence>
<feature type="transmembrane region" description="Helical" evidence="9">
    <location>
        <begin position="52"/>
        <end position="75"/>
    </location>
</feature>
<keyword evidence="2" id="KW-0813">Transport</keyword>
<evidence type="ECO:0000256" key="9">
    <source>
        <dbReference type="SAM" id="Phobius"/>
    </source>
</evidence>
<evidence type="ECO:0000313" key="13">
    <source>
        <dbReference type="Proteomes" id="UP000233375"/>
    </source>
</evidence>
<dbReference type="AlphaFoldDB" id="A0A2N0Z6F2"/>
<dbReference type="SMART" id="SM00382">
    <property type="entry name" value="AAA"/>
    <property type="match status" value="1"/>
</dbReference>
<dbReference type="Proteomes" id="UP000233375">
    <property type="component" value="Unassembled WGS sequence"/>
</dbReference>
<keyword evidence="6 12" id="KW-0067">ATP-binding</keyword>
<keyword evidence="7 9" id="KW-1133">Transmembrane helix</keyword>
<evidence type="ECO:0000256" key="3">
    <source>
        <dbReference type="ARBA" id="ARBA00022475"/>
    </source>
</evidence>
<feature type="transmembrane region" description="Helical" evidence="9">
    <location>
        <begin position="157"/>
        <end position="174"/>
    </location>
</feature>
<dbReference type="GO" id="GO:0005886">
    <property type="term" value="C:plasma membrane"/>
    <property type="evidence" value="ECO:0007669"/>
    <property type="project" value="UniProtKB-SubCell"/>
</dbReference>
<dbReference type="Pfam" id="PF00005">
    <property type="entry name" value="ABC_tran"/>
    <property type="match status" value="1"/>
</dbReference>
<evidence type="ECO:0000256" key="1">
    <source>
        <dbReference type="ARBA" id="ARBA00004651"/>
    </source>
</evidence>
<dbReference type="CDD" id="cd18548">
    <property type="entry name" value="ABC_6TM_Tm287_like"/>
    <property type="match status" value="1"/>
</dbReference>
<evidence type="ECO:0000256" key="6">
    <source>
        <dbReference type="ARBA" id="ARBA00022840"/>
    </source>
</evidence>
<feature type="domain" description="ABC transmembrane type-1" evidence="11">
    <location>
        <begin position="16"/>
        <end position="298"/>
    </location>
</feature>
<dbReference type="RefSeq" id="WP_101175582.1">
    <property type="nucleotide sequence ID" value="NZ_PISE01000007.1"/>
</dbReference>
<evidence type="ECO:0000256" key="7">
    <source>
        <dbReference type="ARBA" id="ARBA00022989"/>
    </source>
</evidence>
<keyword evidence="8 9" id="KW-0472">Membrane</keyword>
<protein>
    <submittedName>
        <fullName evidence="12">ABC transporter ATP-binding protein</fullName>
    </submittedName>
</protein>
<comment type="caution">
    <text evidence="12">The sequence shown here is derived from an EMBL/GenBank/DDBJ whole genome shotgun (WGS) entry which is preliminary data.</text>
</comment>
<dbReference type="InterPro" id="IPR003593">
    <property type="entry name" value="AAA+_ATPase"/>
</dbReference>
<reference evidence="12 13" key="1">
    <citation type="journal article" date="2003" name="Int. J. Syst. Evol. Microbiol.">
        <title>Bacillus nealsonii sp. nov., isolated from a spacecraft-assembly facility, whose spores are gamma-radiation resistant.</title>
        <authorList>
            <person name="Venkateswaran K."/>
            <person name="Kempf M."/>
            <person name="Chen F."/>
            <person name="Satomi M."/>
            <person name="Nicholson W."/>
            <person name="Kern R."/>
        </authorList>
    </citation>
    <scope>NUCLEOTIDE SEQUENCE [LARGE SCALE GENOMIC DNA]</scope>
    <source>
        <strain evidence="12 13">FO-92</strain>
    </source>
</reference>
<sequence>MARIFGRLSAYWVAIAIALFLMFTELAVELVQPLIMAKIIDEGLLKEDIHTVLIWGGILVGMSLLAFAAGMINTFYSAHVSQSFGYSLRKDLYKVIQYFTNATSSMFATSSLITRLTNDITQVQNTIFMSLRFLLRAPLLIIGGIVMSLIVDVKLGLILAVTIPVIIFMFLYVINKGSKLFKLVQERLDRVNSVMLENLTAMRLIRAYVRHQYEKNRFLHASNSLKKNTETALRLMEITVPLVLFLMNMSILFILWFGSIQINNGAIQVGKVVAIINYSLRITSSLSVITMLIMVISRLKASTTRLNEVFEQESKDDEKSADGEQQLLNGKISFENVSFRYPTSQFNVLNHLTFTIQEKELIAVLGATGSGKSSLFYLIPRLFEPTEGQIYIDNQEIDYYSLESLRKQIGYVPQQSLLFTGTIKENILWGNPKGSFEEVVKAAKDAQIHDTIMLLPDKYETKIGQKGANLSGGQKQRIAIARALVRNPKILLMDDSTSALDIKTERQLLQALTAYNCTIFLITQKISTAQKADKIMLIDAGKLLVFDTPENVQKTSALYQKIVLSQREKGEEQTCLKP</sequence>
<proteinExistence type="predicted"/>
<evidence type="ECO:0000256" key="2">
    <source>
        <dbReference type="ARBA" id="ARBA00022448"/>
    </source>
</evidence>
<dbReference type="Gene3D" id="1.20.1560.10">
    <property type="entry name" value="ABC transporter type 1, transmembrane domain"/>
    <property type="match status" value="1"/>
</dbReference>
<evidence type="ECO:0000256" key="5">
    <source>
        <dbReference type="ARBA" id="ARBA00022741"/>
    </source>
</evidence>
<feature type="transmembrane region" description="Helical" evidence="9">
    <location>
        <begin position="278"/>
        <end position="296"/>
    </location>
</feature>
<dbReference type="SUPFAM" id="SSF52540">
    <property type="entry name" value="P-loop containing nucleoside triphosphate hydrolases"/>
    <property type="match status" value="1"/>
</dbReference>
<dbReference type="GO" id="GO:0015421">
    <property type="term" value="F:ABC-type oligopeptide transporter activity"/>
    <property type="evidence" value="ECO:0007669"/>
    <property type="project" value="TreeGrafter"/>
</dbReference>
<dbReference type="InterPro" id="IPR011527">
    <property type="entry name" value="ABC1_TM_dom"/>
</dbReference>
<keyword evidence="5" id="KW-0547">Nucleotide-binding</keyword>
<dbReference type="InterPro" id="IPR003439">
    <property type="entry name" value="ABC_transporter-like_ATP-bd"/>
</dbReference>
<evidence type="ECO:0000256" key="4">
    <source>
        <dbReference type="ARBA" id="ARBA00022692"/>
    </source>
</evidence>
<evidence type="ECO:0000259" key="10">
    <source>
        <dbReference type="PROSITE" id="PS50893"/>
    </source>
</evidence>
<keyword evidence="4 9" id="KW-0812">Transmembrane</keyword>
<dbReference type="PANTHER" id="PTHR43394:SF1">
    <property type="entry name" value="ATP-BINDING CASSETTE SUB-FAMILY B MEMBER 10, MITOCHONDRIAL"/>
    <property type="match status" value="1"/>
</dbReference>
<evidence type="ECO:0000313" key="12">
    <source>
        <dbReference type="EMBL" id="PKG25095.1"/>
    </source>
</evidence>
<feature type="transmembrane region" description="Helical" evidence="9">
    <location>
        <begin position="95"/>
        <end position="113"/>
    </location>
</feature>
<keyword evidence="3" id="KW-1003">Cell membrane</keyword>